<organism evidence="2 3">
    <name type="scientific">Paracidovorax citrulli (strain AAC00-1)</name>
    <name type="common">Acidovorax citrulli</name>
    <dbReference type="NCBI Taxonomy" id="397945"/>
    <lineage>
        <taxon>Bacteria</taxon>
        <taxon>Pseudomonadati</taxon>
        <taxon>Pseudomonadota</taxon>
        <taxon>Betaproteobacteria</taxon>
        <taxon>Burkholderiales</taxon>
        <taxon>Comamonadaceae</taxon>
        <taxon>Paracidovorax</taxon>
    </lineage>
</organism>
<dbReference type="HOGENOM" id="CLU_2067976_0_0_4"/>
<proteinExistence type="predicted"/>
<feature type="region of interest" description="Disordered" evidence="1">
    <location>
        <begin position="92"/>
        <end position="118"/>
    </location>
</feature>
<reference evidence="2" key="1">
    <citation type="submission" date="2006-12" db="EMBL/GenBank/DDBJ databases">
        <title>Complete sequence of Acidovorax avenae subsp. citrulli AAC00-1.</title>
        <authorList>
            <consortium name="US DOE Joint Genome Institute"/>
            <person name="Copeland A."/>
            <person name="Lucas S."/>
            <person name="Lapidus A."/>
            <person name="Barry K."/>
            <person name="Detter J.C."/>
            <person name="Glavina del Rio T."/>
            <person name="Dalin E."/>
            <person name="Tice H."/>
            <person name="Pitluck S."/>
            <person name="Kiss H."/>
            <person name="Brettin T."/>
            <person name="Bruce D."/>
            <person name="Han C."/>
            <person name="Tapia R."/>
            <person name="Gilna P."/>
            <person name="Schmutz J."/>
            <person name="Larimer F."/>
            <person name="Land M."/>
            <person name="Hauser L."/>
            <person name="Kyrpides N."/>
            <person name="Kim E."/>
            <person name="Stahl D."/>
            <person name="Richardson P."/>
        </authorList>
    </citation>
    <scope>NUCLEOTIDE SEQUENCE</scope>
    <source>
        <strain evidence="2">AAC00-1</strain>
    </source>
</reference>
<evidence type="ECO:0000313" key="2">
    <source>
        <dbReference type="EMBL" id="ABM34418.1"/>
    </source>
</evidence>
<evidence type="ECO:0000256" key="1">
    <source>
        <dbReference type="SAM" id="MobiDB-lite"/>
    </source>
</evidence>
<dbReference type="AlphaFoldDB" id="A1TTY0"/>
<dbReference type="Proteomes" id="UP000002596">
    <property type="component" value="Chromosome"/>
</dbReference>
<name>A1TTY0_PARC0</name>
<dbReference type="EMBL" id="CP000512">
    <property type="protein sequence ID" value="ABM34418.1"/>
    <property type="molecule type" value="Genomic_DNA"/>
</dbReference>
<feature type="region of interest" description="Disordered" evidence="1">
    <location>
        <begin position="1"/>
        <end position="54"/>
    </location>
</feature>
<dbReference type="KEGG" id="aav:Aave_3873"/>
<accession>A1TTY0</accession>
<evidence type="ECO:0000313" key="3">
    <source>
        <dbReference type="Proteomes" id="UP000002596"/>
    </source>
</evidence>
<dbReference type="STRING" id="397945.Aave_3873"/>
<gene>
    <name evidence="2" type="ordered locus">Aave_3873</name>
</gene>
<protein>
    <submittedName>
        <fullName evidence="2">Uncharacterized protein</fullName>
    </submittedName>
</protein>
<sequence length="118" mass="13244">MRRPPAPAAWWAAGAPEHRRQGRAPASALAQRAPERLRGPAAAEPARLDPAEQGAWRRDCAASRRCRGERRCLASRRPQVRPPALRAWRQAWHRARPGQRRPVPVAGSPQREQELAFS</sequence>